<evidence type="ECO:0000313" key="4">
    <source>
        <dbReference type="Proteomes" id="UP000624703"/>
    </source>
</evidence>
<organism evidence="3 4">
    <name type="scientific">Persicirhabdus sediminis</name>
    <dbReference type="NCBI Taxonomy" id="454144"/>
    <lineage>
        <taxon>Bacteria</taxon>
        <taxon>Pseudomonadati</taxon>
        <taxon>Verrucomicrobiota</taxon>
        <taxon>Verrucomicrobiia</taxon>
        <taxon>Verrucomicrobiales</taxon>
        <taxon>Verrucomicrobiaceae</taxon>
        <taxon>Persicirhabdus</taxon>
    </lineage>
</organism>
<keyword evidence="1" id="KW-0812">Transmembrane</keyword>
<dbReference type="EMBL" id="JAENIM010000041">
    <property type="protein sequence ID" value="MBK1791895.1"/>
    <property type="molecule type" value="Genomic_DNA"/>
</dbReference>
<evidence type="ECO:0000256" key="1">
    <source>
        <dbReference type="SAM" id="Phobius"/>
    </source>
</evidence>
<comment type="caution">
    <text evidence="3">The sequence shown here is derived from an EMBL/GenBank/DDBJ whole genome shotgun (WGS) entry which is preliminary data.</text>
</comment>
<dbReference type="RefSeq" id="WP_200311905.1">
    <property type="nucleotide sequence ID" value="NZ_JAENIM010000041.1"/>
</dbReference>
<keyword evidence="1" id="KW-0472">Membrane</keyword>
<feature type="transmembrane region" description="Helical" evidence="1">
    <location>
        <begin position="117"/>
        <end position="139"/>
    </location>
</feature>
<dbReference type="AlphaFoldDB" id="A0A8J7SJ47"/>
<keyword evidence="1" id="KW-1133">Transmembrane helix</keyword>
<proteinExistence type="predicted"/>
<reference evidence="3" key="1">
    <citation type="submission" date="2021-01" db="EMBL/GenBank/DDBJ databases">
        <title>Modified the classification status of verrucomicrobia.</title>
        <authorList>
            <person name="Feng X."/>
        </authorList>
    </citation>
    <scope>NUCLEOTIDE SEQUENCE</scope>
    <source>
        <strain evidence="3">_KCTC 22039</strain>
    </source>
</reference>
<accession>A0A8J7SJ47</accession>
<dbReference type="InterPro" id="IPR021994">
    <property type="entry name" value="DUF3592"/>
</dbReference>
<dbReference type="Pfam" id="PF12158">
    <property type="entry name" value="DUF3592"/>
    <property type="match status" value="1"/>
</dbReference>
<sequence>MIMILGLWTLLKAKDSESWPSTQGTIITSELSRDDSYDSETGQKTTMYSANIVYEYSVDGVRRSCDAVSFVSVSGSDLTDARKNLSRYPYGMTVAVYYDPDNADDAILEPGVQQSTWSVLCFGLVFSGVGSLFILLLWYTNIGSILSNLTKKQTLMRIGPLRITTYSRR</sequence>
<feature type="domain" description="DUF3592" evidence="2">
    <location>
        <begin position="22"/>
        <end position="112"/>
    </location>
</feature>
<evidence type="ECO:0000313" key="3">
    <source>
        <dbReference type="EMBL" id="MBK1791895.1"/>
    </source>
</evidence>
<protein>
    <submittedName>
        <fullName evidence="3">DUF3592 domain-containing protein</fullName>
    </submittedName>
</protein>
<dbReference type="Proteomes" id="UP000624703">
    <property type="component" value="Unassembled WGS sequence"/>
</dbReference>
<evidence type="ECO:0000259" key="2">
    <source>
        <dbReference type="Pfam" id="PF12158"/>
    </source>
</evidence>
<keyword evidence="4" id="KW-1185">Reference proteome</keyword>
<name>A0A8J7SJ47_9BACT</name>
<gene>
    <name evidence="3" type="ORF">JIN82_12095</name>
</gene>